<dbReference type="Proteomes" id="UP000644115">
    <property type="component" value="Unassembled WGS sequence"/>
</dbReference>
<evidence type="ECO:0000313" key="5">
    <source>
        <dbReference type="EMBL" id="MBC6000232.1"/>
    </source>
</evidence>
<feature type="domain" description="4Fe-4S ferredoxin-type" evidence="4">
    <location>
        <begin position="35"/>
        <end position="64"/>
    </location>
</feature>
<evidence type="ECO:0000256" key="1">
    <source>
        <dbReference type="ARBA" id="ARBA00022723"/>
    </source>
</evidence>
<dbReference type="SUPFAM" id="SSF54862">
    <property type="entry name" value="4Fe-4S ferredoxins"/>
    <property type="match status" value="1"/>
</dbReference>
<dbReference type="PROSITE" id="PS00198">
    <property type="entry name" value="4FE4S_FER_1"/>
    <property type="match status" value="1"/>
</dbReference>
<keyword evidence="2" id="KW-0408">Iron</keyword>
<gene>
    <name evidence="5" type="ORF">H8876_09495</name>
</gene>
<dbReference type="InterPro" id="IPR017900">
    <property type="entry name" value="4Fe4S_Fe_S_CS"/>
</dbReference>
<evidence type="ECO:0000256" key="2">
    <source>
        <dbReference type="ARBA" id="ARBA00023004"/>
    </source>
</evidence>
<reference evidence="5" key="1">
    <citation type="submission" date="2020-08" db="EMBL/GenBank/DDBJ databases">
        <authorList>
            <person name="Liu C."/>
            <person name="Sun Q."/>
        </authorList>
    </citation>
    <scope>NUCLEOTIDE SEQUENCE</scope>
    <source>
        <strain evidence="5">BX16</strain>
    </source>
</reference>
<accession>A0A923SMI6</accession>
<proteinExistence type="predicted"/>
<evidence type="ECO:0000313" key="6">
    <source>
        <dbReference type="Proteomes" id="UP000644115"/>
    </source>
</evidence>
<evidence type="ECO:0000259" key="4">
    <source>
        <dbReference type="PROSITE" id="PS51379"/>
    </source>
</evidence>
<feature type="domain" description="4Fe-4S ferredoxin-type" evidence="4">
    <location>
        <begin position="67"/>
        <end position="96"/>
    </location>
</feature>
<keyword evidence="6" id="KW-1185">Reference proteome</keyword>
<dbReference type="PROSITE" id="PS51379">
    <property type="entry name" value="4FE4S_FER_2"/>
    <property type="match status" value="2"/>
</dbReference>
<evidence type="ECO:0000256" key="3">
    <source>
        <dbReference type="ARBA" id="ARBA00023014"/>
    </source>
</evidence>
<protein>
    <submittedName>
        <fullName evidence="5">4Fe-4S binding protein</fullName>
    </submittedName>
</protein>
<dbReference type="GO" id="GO:0046872">
    <property type="term" value="F:metal ion binding"/>
    <property type="evidence" value="ECO:0007669"/>
    <property type="project" value="UniProtKB-KW"/>
</dbReference>
<name>A0A923SMI6_9FIRM</name>
<dbReference type="AlphaFoldDB" id="A0A923SMI6"/>
<organism evidence="5 6">
    <name type="scientific">Lentihominibacter faecis</name>
    <dbReference type="NCBI Taxonomy" id="2764712"/>
    <lineage>
        <taxon>Bacteria</taxon>
        <taxon>Bacillati</taxon>
        <taxon>Bacillota</taxon>
        <taxon>Clostridia</taxon>
        <taxon>Peptostreptococcales</taxon>
        <taxon>Anaerovoracaceae</taxon>
        <taxon>Lentihominibacter</taxon>
    </lineage>
</organism>
<dbReference type="EMBL" id="JACRWC010000111">
    <property type="protein sequence ID" value="MBC6000232.1"/>
    <property type="molecule type" value="Genomic_DNA"/>
</dbReference>
<keyword evidence="3" id="KW-0411">Iron-sulfur</keyword>
<keyword evidence="1" id="KW-0479">Metal-binding</keyword>
<dbReference type="Gene3D" id="3.30.70.20">
    <property type="match status" value="1"/>
</dbReference>
<comment type="caution">
    <text evidence="5">The sequence shown here is derived from an EMBL/GenBank/DDBJ whole genome shotgun (WGS) entry which is preliminary data.</text>
</comment>
<dbReference type="GO" id="GO:0051536">
    <property type="term" value="F:iron-sulfur cluster binding"/>
    <property type="evidence" value="ECO:0007669"/>
    <property type="project" value="UniProtKB-KW"/>
</dbReference>
<dbReference type="Pfam" id="PF12838">
    <property type="entry name" value="Fer4_7"/>
    <property type="match status" value="1"/>
</dbReference>
<dbReference type="InterPro" id="IPR017896">
    <property type="entry name" value="4Fe4S_Fe-S-bd"/>
</dbReference>
<sequence length="96" mass="10803">MQAHSIKSIEEIRGRALPELYSFEEIKRDMKQVKLIKEQNGASCTKCRKCIDCCLHNAISSPEDPEAPIQIHESLCDGCGLCVSVCPERKLILCRL</sequence>